<feature type="compositionally biased region" description="Basic and acidic residues" evidence="1">
    <location>
        <begin position="241"/>
        <end position="250"/>
    </location>
</feature>
<reference evidence="3" key="1">
    <citation type="submission" date="2025-08" db="UniProtKB">
        <authorList>
            <consortium name="RefSeq"/>
        </authorList>
    </citation>
    <scope>IDENTIFICATION</scope>
    <source>
        <tissue evidence="3">Testes</tissue>
    </source>
</reference>
<name>A0ABM0N002_SACKO</name>
<evidence type="ECO:0000313" key="2">
    <source>
        <dbReference type="Proteomes" id="UP000694865"/>
    </source>
</evidence>
<evidence type="ECO:0000256" key="1">
    <source>
        <dbReference type="SAM" id="MobiDB-lite"/>
    </source>
</evidence>
<keyword evidence="2" id="KW-1185">Reference proteome</keyword>
<dbReference type="RefSeq" id="XP_006825593.1">
    <property type="nucleotide sequence ID" value="XM_006825530.1"/>
</dbReference>
<dbReference type="PANTHER" id="PTHR14870:SF1">
    <property type="entry name" value="TUBULIN EPSILON AND DELTA COMPLEX PROTEIN 2"/>
    <property type="match status" value="1"/>
</dbReference>
<feature type="compositionally biased region" description="Polar residues" evidence="1">
    <location>
        <begin position="56"/>
        <end position="67"/>
    </location>
</feature>
<dbReference type="InterPro" id="IPR031518">
    <property type="entry name" value="DUF4693"/>
</dbReference>
<dbReference type="Pfam" id="PF15764">
    <property type="entry name" value="DUF4693"/>
    <property type="match status" value="1"/>
</dbReference>
<dbReference type="PANTHER" id="PTHR14870">
    <property type="entry name" value="TUBULIN EPSILON AND DELTA COMPLEX PROTEIN 2"/>
    <property type="match status" value="1"/>
</dbReference>
<feature type="region of interest" description="Disordered" evidence="1">
    <location>
        <begin position="163"/>
        <end position="265"/>
    </location>
</feature>
<dbReference type="Proteomes" id="UP000694865">
    <property type="component" value="Unplaced"/>
</dbReference>
<feature type="compositionally biased region" description="Polar residues" evidence="1">
    <location>
        <begin position="256"/>
        <end position="265"/>
    </location>
</feature>
<feature type="compositionally biased region" description="Polar residues" evidence="1">
    <location>
        <begin position="192"/>
        <end position="231"/>
    </location>
</feature>
<feature type="compositionally biased region" description="Polar residues" evidence="1">
    <location>
        <begin position="303"/>
        <end position="312"/>
    </location>
</feature>
<evidence type="ECO:0000313" key="3">
    <source>
        <dbReference type="RefSeq" id="XP_006825593.1"/>
    </source>
</evidence>
<dbReference type="GeneID" id="102804544"/>
<accession>A0ABM0N002</accession>
<proteinExistence type="predicted"/>
<organism evidence="2 3">
    <name type="scientific">Saccoglossus kowalevskii</name>
    <name type="common">Acorn worm</name>
    <dbReference type="NCBI Taxonomy" id="10224"/>
    <lineage>
        <taxon>Eukaryota</taxon>
        <taxon>Metazoa</taxon>
        <taxon>Hemichordata</taxon>
        <taxon>Enteropneusta</taxon>
        <taxon>Harrimaniidae</taxon>
        <taxon>Saccoglossus</taxon>
    </lineage>
</organism>
<protein>
    <submittedName>
        <fullName evidence="3">Uncharacterized protein LOC102804544</fullName>
    </submittedName>
</protein>
<gene>
    <name evidence="3" type="primary">LOC102804544</name>
</gene>
<sequence>MAAPCSNLERVIHFLLDVCQRCEAKRSATEKTCQDYRVLLRPWPPKVDPKKKRAKQQSASDAVSKSVLQKELGQQEAEELALLDAMLHRAQKAREVQAKNEVKAKKNKTLPTKPLTKLSSSDVLSAEKAENCVLNNKPPIGSSHVATISKRTLDRLLVDTKLQRTGASSDKRTGSAASKKPTSTNKHRAPQYKNTVIKQHYKTSSSEIGKYQSKMQPATQRLPSSRSNSAEQGAAAVKRSGSLDRPEHAVCEGPQRSRSGSLTDDSGCVIQSNSVALKDSATTDVCDLVEHLQIKENQSSAPCQIDSASSGCQGDYADKDDVGEEKEDEPFTLLKDGSNLSFPVRFKKVHSANRKLKEKAASVLKKPVKKVASNHFIDRLETDFQAGSVSLSEEELVRRVDGLKSEYEHLVQITNMVLVNMNKLSEQSPWQELYQTKFLIGEIKARYYEMQEEIQHLIIGEQQLINGCPCGDCTYVQQHMNELYQKHTQHLLVPPKNFNESAIKPQNGKIVRESTEYLLYNNVEQLKKIITLEHDIVVLQLQIQLEKLVAEEVLPILQELNPNDTSYIPFYRSVYSLLHNGGRVFPAMIKDTIEEEDED</sequence>
<feature type="region of interest" description="Disordered" evidence="1">
    <location>
        <begin position="303"/>
        <end position="324"/>
    </location>
</feature>
<feature type="region of interest" description="Disordered" evidence="1">
    <location>
        <begin position="44"/>
        <end position="67"/>
    </location>
</feature>